<dbReference type="GO" id="GO:0006865">
    <property type="term" value="P:amino acid transport"/>
    <property type="evidence" value="ECO:0007669"/>
    <property type="project" value="UniProtKB-KW"/>
</dbReference>
<comment type="similarity">
    <text evidence="1">Belongs to the leucine-binding protein family.</text>
</comment>
<keyword evidence="4" id="KW-0029">Amino-acid transport</keyword>
<dbReference type="InterPro" id="IPR028082">
    <property type="entry name" value="Peripla_BP_I"/>
</dbReference>
<keyword evidence="7" id="KW-1185">Reference proteome</keyword>
<evidence type="ECO:0000313" key="6">
    <source>
        <dbReference type="EMBL" id="RMI30052.1"/>
    </source>
</evidence>
<reference evidence="6 7" key="1">
    <citation type="submission" date="2018-10" db="EMBL/GenBank/DDBJ databases">
        <title>Isolation from cow dung.</title>
        <authorList>
            <person name="Ling L."/>
        </authorList>
    </citation>
    <scope>NUCLEOTIDE SEQUENCE [LARGE SCALE GENOMIC DNA]</scope>
    <source>
        <strain evidence="6 7">NEAU-LL90</strain>
    </source>
</reference>
<dbReference type="InterPro" id="IPR028081">
    <property type="entry name" value="Leu-bd"/>
</dbReference>
<evidence type="ECO:0000256" key="2">
    <source>
        <dbReference type="ARBA" id="ARBA00022448"/>
    </source>
</evidence>
<dbReference type="PANTHER" id="PTHR47628:SF1">
    <property type="entry name" value="ALIPHATIC AMIDASE EXPRESSION-REGULATING PROTEIN"/>
    <property type="match status" value="1"/>
</dbReference>
<dbReference type="PANTHER" id="PTHR47628">
    <property type="match status" value="1"/>
</dbReference>
<comment type="caution">
    <text evidence="6">The sequence shown here is derived from an EMBL/GenBank/DDBJ whole genome shotgun (WGS) entry which is preliminary data.</text>
</comment>
<evidence type="ECO:0000256" key="1">
    <source>
        <dbReference type="ARBA" id="ARBA00010062"/>
    </source>
</evidence>
<proteinExistence type="inferred from homology"/>
<dbReference type="Gene3D" id="3.40.50.2300">
    <property type="match status" value="2"/>
</dbReference>
<accession>A0A3M2KWW7</accession>
<evidence type="ECO:0000313" key="7">
    <source>
        <dbReference type="Proteomes" id="UP000279275"/>
    </source>
</evidence>
<dbReference type="InterPro" id="IPR000709">
    <property type="entry name" value="Leu_Ile_Val-bd"/>
</dbReference>
<dbReference type="Proteomes" id="UP000279275">
    <property type="component" value="Unassembled WGS sequence"/>
</dbReference>
<organism evidence="6 7">
    <name type="scientific">Nocardia stercoris</name>
    <dbReference type="NCBI Taxonomy" id="2483361"/>
    <lineage>
        <taxon>Bacteria</taxon>
        <taxon>Bacillati</taxon>
        <taxon>Actinomycetota</taxon>
        <taxon>Actinomycetes</taxon>
        <taxon>Mycobacteriales</taxon>
        <taxon>Nocardiaceae</taxon>
        <taxon>Nocardia</taxon>
    </lineage>
</organism>
<dbReference type="EMBL" id="RFFH01000011">
    <property type="protein sequence ID" value="RMI30052.1"/>
    <property type="molecule type" value="Genomic_DNA"/>
</dbReference>
<sequence>MSVGTGATLLAARSDLWRVALVAPMSGPGGFYGPSCQAVAELAVHDLNADGGVLGRMADIELVDGGAEPAVVAAAVRELLDAGMIDAVVGPHVTEVRKAIAPVVAGRLPYVFTAVCEGARGRPGVYCVGATPDRQLRPGLQWMHENAGVRSWHFVGSNFGWPRGVMPAVQRYMGELGLELRGSTLVDYGTVTEETVTAAATSGADAVLLVLLGQDAVAFNRCFGRIGLHTTMLRFAPLMEETVLLASGVANTRGLLSAGSYFRTSPGADSADFRRRYAELHGSFAPLPTRWAVSCYEGLQLLSAMIGKHGSLTDLPPTAEGIGFTSPRGTVEFVGRRPRQSMAMATADGVDFAIVDTI</sequence>
<protein>
    <recommendedName>
        <fullName evidence="5">Leucine-binding protein domain-containing protein</fullName>
    </recommendedName>
</protein>
<keyword evidence="2" id="KW-0813">Transport</keyword>
<name>A0A3M2KWW7_9NOCA</name>
<dbReference type="OrthoDB" id="7337537at2"/>
<dbReference type="RefSeq" id="WP_122190125.1">
    <property type="nucleotide sequence ID" value="NZ_RFFH01000011.1"/>
</dbReference>
<keyword evidence="3" id="KW-0732">Signal</keyword>
<feature type="domain" description="Leucine-binding protein" evidence="5">
    <location>
        <begin position="18"/>
        <end position="348"/>
    </location>
</feature>
<evidence type="ECO:0000259" key="5">
    <source>
        <dbReference type="Pfam" id="PF13458"/>
    </source>
</evidence>
<dbReference type="AlphaFoldDB" id="A0A3M2KWW7"/>
<gene>
    <name evidence="6" type="ORF">EBN03_22715</name>
</gene>
<evidence type="ECO:0000256" key="4">
    <source>
        <dbReference type="ARBA" id="ARBA00022970"/>
    </source>
</evidence>
<dbReference type="Pfam" id="PF13458">
    <property type="entry name" value="Peripla_BP_6"/>
    <property type="match status" value="1"/>
</dbReference>
<dbReference type="CDD" id="cd06358">
    <property type="entry name" value="PBP1_NHase"/>
    <property type="match status" value="1"/>
</dbReference>
<dbReference type="PRINTS" id="PR00337">
    <property type="entry name" value="LEUILEVALBP"/>
</dbReference>
<evidence type="ECO:0000256" key="3">
    <source>
        <dbReference type="ARBA" id="ARBA00022729"/>
    </source>
</evidence>
<dbReference type="SUPFAM" id="SSF53822">
    <property type="entry name" value="Periplasmic binding protein-like I"/>
    <property type="match status" value="1"/>
</dbReference>